<keyword evidence="4" id="KW-0676">Redox-active center</keyword>
<evidence type="ECO:0000256" key="4">
    <source>
        <dbReference type="ARBA" id="ARBA00023284"/>
    </source>
</evidence>
<evidence type="ECO:0000256" key="3">
    <source>
        <dbReference type="ARBA" id="ARBA00022490"/>
    </source>
</evidence>
<proteinExistence type="inferred from homology"/>
<comment type="subcellular location">
    <subcellularLocation>
        <location evidence="1">Cytoplasm</location>
    </subcellularLocation>
</comment>
<evidence type="ECO:0000256" key="2">
    <source>
        <dbReference type="ARBA" id="ARBA00007568"/>
    </source>
</evidence>
<dbReference type="SUPFAM" id="SSF52833">
    <property type="entry name" value="Thioredoxin-like"/>
    <property type="match status" value="1"/>
</dbReference>
<gene>
    <name evidence="6" type="ORF">RHGRI_003021</name>
</gene>
<evidence type="ECO:0000313" key="7">
    <source>
        <dbReference type="Proteomes" id="UP000823749"/>
    </source>
</evidence>
<evidence type="ECO:0000313" key="6">
    <source>
        <dbReference type="EMBL" id="KAG5567676.1"/>
    </source>
</evidence>
<dbReference type="InterPro" id="IPR036249">
    <property type="entry name" value="Thioredoxin-like_sf"/>
</dbReference>
<keyword evidence="7" id="KW-1185">Reference proteome</keyword>
<dbReference type="InterPro" id="IPR002109">
    <property type="entry name" value="Glutaredoxin"/>
</dbReference>
<organism evidence="6 7">
    <name type="scientific">Rhododendron griersonianum</name>
    <dbReference type="NCBI Taxonomy" id="479676"/>
    <lineage>
        <taxon>Eukaryota</taxon>
        <taxon>Viridiplantae</taxon>
        <taxon>Streptophyta</taxon>
        <taxon>Embryophyta</taxon>
        <taxon>Tracheophyta</taxon>
        <taxon>Spermatophyta</taxon>
        <taxon>Magnoliopsida</taxon>
        <taxon>eudicotyledons</taxon>
        <taxon>Gunneridae</taxon>
        <taxon>Pentapetalae</taxon>
        <taxon>asterids</taxon>
        <taxon>Ericales</taxon>
        <taxon>Ericaceae</taxon>
        <taxon>Ericoideae</taxon>
        <taxon>Rhodoreae</taxon>
        <taxon>Rhododendron</taxon>
    </lineage>
</organism>
<reference evidence="6" key="1">
    <citation type="submission" date="2020-08" db="EMBL/GenBank/DDBJ databases">
        <title>Plant Genome Project.</title>
        <authorList>
            <person name="Zhang R.-G."/>
        </authorList>
    </citation>
    <scope>NUCLEOTIDE SEQUENCE</scope>
    <source>
        <strain evidence="6">WSP0</strain>
        <tissue evidence="6">Leaf</tissue>
    </source>
</reference>
<dbReference type="InterPro" id="IPR011905">
    <property type="entry name" value="GlrX-like_pln_2"/>
</dbReference>
<evidence type="ECO:0000259" key="5">
    <source>
        <dbReference type="Pfam" id="PF00462"/>
    </source>
</evidence>
<dbReference type="Proteomes" id="UP000823749">
    <property type="component" value="Chromosome 1"/>
</dbReference>
<feature type="domain" description="Glutaredoxin" evidence="5">
    <location>
        <begin position="18"/>
        <end position="79"/>
    </location>
</feature>
<sequence>MARNTNTVMNLGAQGPLVIFSKSDCCMSDSMKILFYGFGANPTIYELDQLQNGKQLERELVALGCGPSVPMVFVGGELVGGPNEVTSLHVRGELVRKLQGGDKLIPIIMLQSNNE</sequence>
<protein>
    <recommendedName>
        <fullName evidence="5">Glutaredoxin domain-containing protein</fullName>
    </recommendedName>
</protein>
<dbReference type="GO" id="GO:0005737">
    <property type="term" value="C:cytoplasm"/>
    <property type="evidence" value="ECO:0007669"/>
    <property type="project" value="UniProtKB-SubCell"/>
</dbReference>
<dbReference type="Pfam" id="PF00462">
    <property type="entry name" value="Glutaredoxin"/>
    <property type="match status" value="1"/>
</dbReference>
<dbReference type="NCBIfam" id="TIGR02189">
    <property type="entry name" value="GlrX-like_plant"/>
    <property type="match status" value="1"/>
</dbReference>
<dbReference type="AlphaFoldDB" id="A0AAV6LS72"/>
<dbReference type="PROSITE" id="PS51354">
    <property type="entry name" value="GLUTAREDOXIN_2"/>
    <property type="match status" value="1"/>
</dbReference>
<accession>A0AAV6LS72</accession>
<dbReference type="Gene3D" id="3.40.30.10">
    <property type="entry name" value="Glutaredoxin"/>
    <property type="match status" value="1"/>
</dbReference>
<dbReference type="CDD" id="cd03419">
    <property type="entry name" value="GRX_GRXh_1_2_like"/>
    <property type="match status" value="1"/>
</dbReference>
<comment type="caution">
    <text evidence="6">The sequence shown here is derived from an EMBL/GenBank/DDBJ whole genome shotgun (WGS) entry which is preliminary data.</text>
</comment>
<evidence type="ECO:0000256" key="1">
    <source>
        <dbReference type="ARBA" id="ARBA00004496"/>
    </source>
</evidence>
<name>A0AAV6LS72_9ERIC</name>
<dbReference type="EMBL" id="JACTNZ010000001">
    <property type="protein sequence ID" value="KAG5567676.1"/>
    <property type="molecule type" value="Genomic_DNA"/>
</dbReference>
<comment type="similarity">
    <text evidence="2">Belongs to the glutaredoxin family. CC-type subfamily.</text>
</comment>
<keyword evidence="3" id="KW-0963">Cytoplasm</keyword>
<dbReference type="PANTHER" id="PTHR10168">
    <property type="entry name" value="GLUTAREDOXIN"/>
    <property type="match status" value="1"/>
</dbReference>